<keyword evidence="1" id="KW-1185">Reference proteome</keyword>
<evidence type="ECO:0000313" key="2">
    <source>
        <dbReference type="WBParaSite" id="jg26504"/>
    </source>
</evidence>
<reference evidence="2" key="1">
    <citation type="submission" date="2022-11" db="UniProtKB">
        <authorList>
            <consortium name="WormBaseParasite"/>
        </authorList>
    </citation>
    <scope>IDENTIFICATION</scope>
</reference>
<organism evidence="1 2">
    <name type="scientific">Ditylenchus dipsaci</name>
    <dbReference type="NCBI Taxonomy" id="166011"/>
    <lineage>
        <taxon>Eukaryota</taxon>
        <taxon>Metazoa</taxon>
        <taxon>Ecdysozoa</taxon>
        <taxon>Nematoda</taxon>
        <taxon>Chromadorea</taxon>
        <taxon>Rhabditida</taxon>
        <taxon>Tylenchina</taxon>
        <taxon>Tylenchomorpha</taxon>
        <taxon>Sphaerularioidea</taxon>
        <taxon>Anguinidae</taxon>
        <taxon>Anguininae</taxon>
        <taxon>Ditylenchus</taxon>
    </lineage>
</organism>
<name>A0A915E3A9_9BILA</name>
<dbReference type="AlphaFoldDB" id="A0A915E3A9"/>
<protein>
    <submittedName>
        <fullName evidence="2">Uncharacterized protein</fullName>
    </submittedName>
</protein>
<sequence>MSKNDQANGNSLEERQSCNQTMKQAQGGCQSKVWISSGIAASFIPGEIPAAKIRKIDQTGVELLSDTTFARADSEVQDIPVSVSPKKAQGGIEEVDAKRYHATVITEEETGLRAQNVGNGSVGENNEIEILFAKKSRLPRYIRYVTLSKDRELELCEELSCPHVCNMDLRRGQEDKFKCNIGSFSVKSKSQETETASLEQLAFVLLAARTTTLL</sequence>
<dbReference type="Proteomes" id="UP000887574">
    <property type="component" value="Unplaced"/>
</dbReference>
<proteinExistence type="predicted"/>
<evidence type="ECO:0000313" key="1">
    <source>
        <dbReference type="Proteomes" id="UP000887574"/>
    </source>
</evidence>
<accession>A0A915E3A9</accession>
<dbReference type="WBParaSite" id="jg26504">
    <property type="protein sequence ID" value="jg26504"/>
    <property type="gene ID" value="jg26504"/>
</dbReference>